<dbReference type="Proteomes" id="UP000500949">
    <property type="component" value="Chromosome"/>
</dbReference>
<dbReference type="Proteomes" id="UP000347681">
    <property type="component" value="Unassembled WGS sequence"/>
</dbReference>
<evidence type="ECO:0000313" key="3">
    <source>
        <dbReference type="EMBL" id="KAA5386798.1"/>
    </source>
</evidence>
<evidence type="ECO:0000313" key="16">
    <source>
        <dbReference type="Proteomes" id="UP000481616"/>
    </source>
</evidence>
<evidence type="ECO:0000313" key="12">
    <source>
        <dbReference type="Proteomes" id="UP000294527"/>
    </source>
</evidence>
<name>A0A412ZJN3_9BACT</name>
<protein>
    <submittedName>
        <fullName evidence="8">Aldo/keto reductase</fullName>
    </submittedName>
</protein>
<dbReference type="Proteomes" id="UP000481616">
    <property type="component" value="Unassembled WGS sequence"/>
</dbReference>
<dbReference type="Proteomes" id="UP000294834">
    <property type="component" value="Unassembled WGS sequence"/>
</dbReference>
<dbReference type="SUPFAM" id="SSF51430">
    <property type="entry name" value="NAD(P)-linked oxidoreductase"/>
    <property type="match status" value="1"/>
</dbReference>
<dbReference type="RefSeq" id="WP_007832721.1">
    <property type="nucleotide sequence ID" value="NZ_CP046427.1"/>
</dbReference>
<dbReference type="EMBL" id="CP046176">
    <property type="protein sequence ID" value="QJR77447.1"/>
    <property type="molecule type" value="Genomic_DNA"/>
</dbReference>
<evidence type="ECO:0000313" key="11">
    <source>
        <dbReference type="Proteomes" id="UP000283678"/>
    </source>
</evidence>
<gene>
    <name evidence="2" type="ORF">CE91St7_42050</name>
    <name evidence="8" type="ORF">DWW04_00030</name>
    <name evidence="9" type="ORF">E1I98_01235</name>
    <name evidence="10" type="ORF">E1J06_12775</name>
    <name evidence="5" type="ORF">F2Y51_22870</name>
    <name evidence="4" type="ORF">F2Y58_23220</name>
    <name evidence="3" type="ORF">F2Y61_03000</name>
    <name evidence="7" type="ORF">GKD17_14235</name>
    <name evidence="6" type="ORF">RVH45_23235</name>
</gene>
<accession>A0A412ZJN3</accession>
<evidence type="ECO:0000313" key="9">
    <source>
        <dbReference type="EMBL" id="TDA75118.1"/>
    </source>
</evidence>
<dbReference type="Proteomes" id="UP000283678">
    <property type="component" value="Unassembled WGS sequence"/>
</dbReference>
<reference evidence="8 11" key="1">
    <citation type="submission" date="2018-08" db="EMBL/GenBank/DDBJ databases">
        <title>A genome reference for cultivated species of the human gut microbiota.</title>
        <authorList>
            <person name="Zou Y."/>
            <person name="Xue W."/>
            <person name="Luo G."/>
        </authorList>
    </citation>
    <scope>NUCLEOTIDE SEQUENCE [LARGE SCALE GENOMIC DNA]</scope>
    <source>
        <strain evidence="8 11">AF14-1AC</strain>
    </source>
</reference>
<dbReference type="AlphaFoldDB" id="A0A412ZJN3"/>
<evidence type="ECO:0000313" key="5">
    <source>
        <dbReference type="EMBL" id="KAA5401231.1"/>
    </source>
</evidence>
<dbReference type="EMBL" id="SLTU01000001">
    <property type="protein sequence ID" value="TDA75118.1"/>
    <property type="molecule type" value="Genomic_DNA"/>
</dbReference>
<dbReference type="InterPro" id="IPR023210">
    <property type="entry name" value="NADP_OxRdtase_dom"/>
</dbReference>
<reference evidence="6" key="6">
    <citation type="submission" date="2023-10" db="EMBL/GenBank/DDBJ databases">
        <title>Genome of Potential pathogenic bacteria in Crohn's disease.</title>
        <authorList>
            <person name="Rodriguez-Palacios A."/>
        </authorList>
    </citation>
    <scope>NUCLEOTIDE SEQUENCE</scope>
    <source>
        <strain evidence="6">CavFT-hAR62</strain>
    </source>
</reference>
<dbReference type="EMBL" id="VVZA01000038">
    <property type="protein sequence ID" value="KAA5401231.1"/>
    <property type="molecule type" value="Genomic_DNA"/>
</dbReference>
<evidence type="ECO:0000313" key="10">
    <source>
        <dbReference type="EMBL" id="TDB08190.1"/>
    </source>
</evidence>
<dbReference type="Proteomes" id="UP001181086">
    <property type="component" value="Unassembled WGS sequence"/>
</dbReference>
<proteinExistence type="predicted"/>
<dbReference type="EMBL" id="VVZB01000001">
    <property type="protein sequence ID" value="KAA5386798.1"/>
    <property type="molecule type" value="Genomic_DNA"/>
</dbReference>
<evidence type="ECO:0000313" key="4">
    <source>
        <dbReference type="EMBL" id="KAA5391958.1"/>
    </source>
</evidence>
<dbReference type="Proteomes" id="UP000441162">
    <property type="component" value="Unassembled WGS sequence"/>
</dbReference>
<dbReference type="Pfam" id="PF00248">
    <property type="entry name" value="Aldo_ket_red"/>
    <property type="match status" value="1"/>
</dbReference>
<dbReference type="EMBL" id="QRZL01000001">
    <property type="protein sequence ID" value="RGV81139.1"/>
    <property type="molecule type" value="Genomic_DNA"/>
</dbReference>
<evidence type="ECO:0000313" key="6">
    <source>
        <dbReference type="EMBL" id="MDU0272733.1"/>
    </source>
</evidence>
<reference evidence="2" key="5">
    <citation type="submission" date="2022-01" db="EMBL/GenBank/DDBJ databases">
        <title>Novel bile acid biosynthetic pathways are enriched in the microbiome of centenarians.</title>
        <authorList>
            <person name="Sato Y."/>
            <person name="Atarashi K."/>
            <person name="Plichta R.D."/>
            <person name="Arai Y."/>
            <person name="Sasajima S."/>
            <person name="Kearney M.S."/>
            <person name="Suda W."/>
            <person name="Takeshita K."/>
            <person name="Sasaki T."/>
            <person name="Okamoto S."/>
            <person name="Skelly N.A."/>
            <person name="Okamura Y."/>
            <person name="Vlamakis H."/>
            <person name="Li Y."/>
            <person name="Tanoue T."/>
            <person name="Takei H."/>
            <person name="Nittono H."/>
            <person name="Narushima S."/>
            <person name="Irie J."/>
            <person name="Itoh H."/>
            <person name="Moriya K."/>
            <person name="Sugiura Y."/>
            <person name="Suematsu M."/>
            <person name="Moritoki N."/>
            <person name="Shibata S."/>
            <person name="Littman R.D."/>
            <person name="Fischbach A.M."/>
            <person name="Uwamino Y."/>
            <person name="Inoue T."/>
            <person name="Honda A."/>
            <person name="Hattori M."/>
            <person name="Murai T."/>
            <person name="Xavier J.R."/>
            <person name="Hirose N."/>
            <person name="Honda K."/>
        </authorList>
    </citation>
    <scope>NUCLEOTIDE SEQUENCE</scope>
    <source>
        <strain evidence="2">CE91-St7</strain>
    </source>
</reference>
<reference evidence="12 13" key="3">
    <citation type="journal article" date="2019" name="Nat. Microbiol.">
        <title>Genomic variation and strain-specific functional adaptation in the human gut microbiome during early life.</title>
        <authorList>
            <person name="Vatanen T."/>
            <person name="Plichta D.R."/>
            <person name="Somani J."/>
            <person name="Munch P.C."/>
            <person name="Arthur T.D."/>
            <person name="Hall A.B."/>
            <person name="Rudolf S."/>
            <person name="Oakeley E.J."/>
            <person name="Ke X."/>
            <person name="Young R.A."/>
            <person name="Haiser H.J."/>
            <person name="Kolde R."/>
            <person name="Yassour M."/>
            <person name="Luopajarvi K."/>
            <person name="Siljander H."/>
            <person name="Virtanen S.M."/>
            <person name="Ilonen J."/>
            <person name="Uibo R."/>
            <person name="Tillmann V."/>
            <person name="Mokurov S."/>
            <person name="Dorshakova N."/>
            <person name="Porter J.A."/>
            <person name="McHardy A.C."/>
            <person name="Lahdesmaki H."/>
            <person name="Vlamakis H."/>
            <person name="Huttenhower C."/>
            <person name="Knip M."/>
            <person name="Xavier R.J."/>
        </authorList>
    </citation>
    <scope>NUCLEOTIDE SEQUENCE [LARGE SCALE GENOMIC DNA]</scope>
    <source>
        <strain evidence="9 12">RJX1047</strain>
        <strain evidence="10 13">RJX1052</strain>
    </source>
</reference>
<evidence type="ECO:0000313" key="14">
    <source>
        <dbReference type="Proteomes" id="UP000347681"/>
    </source>
</evidence>
<organism evidence="8 11">
    <name type="scientific">Phocaeicola dorei</name>
    <dbReference type="NCBI Taxonomy" id="357276"/>
    <lineage>
        <taxon>Bacteria</taxon>
        <taxon>Pseudomonadati</taxon>
        <taxon>Bacteroidota</taxon>
        <taxon>Bacteroidia</taxon>
        <taxon>Bacteroidales</taxon>
        <taxon>Bacteroidaceae</taxon>
        <taxon>Phocaeicola</taxon>
    </lineage>
</organism>
<reference evidence="14 15" key="2">
    <citation type="journal article" date="2019" name="Nat. Med.">
        <title>A library of human gut bacterial isolates paired with longitudinal multiomics data enables mechanistic microbiome research.</title>
        <authorList>
            <person name="Poyet M."/>
            <person name="Groussin M."/>
            <person name="Gibbons S.M."/>
            <person name="Avila-Pacheco J."/>
            <person name="Jiang X."/>
            <person name="Kearney S.M."/>
            <person name="Perrotta A.R."/>
            <person name="Berdy B."/>
            <person name="Zhao S."/>
            <person name="Lieberman T.D."/>
            <person name="Swanson P.K."/>
            <person name="Smith M."/>
            <person name="Roesemann S."/>
            <person name="Alexander J.E."/>
            <person name="Rich S.A."/>
            <person name="Livny J."/>
            <person name="Vlamakis H."/>
            <person name="Clish C."/>
            <person name="Bullock K."/>
            <person name="Deik A."/>
            <person name="Scott J."/>
            <person name="Pierce K.A."/>
            <person name="Xavier R.J."/>
            <person name="Alm E.J."/>
        </authorList>
    </citation>
    <scope>NUCLEOTIDE SEQUENCE [LARGE SCALE GENOMIC DNA]</scope>
    <source>
        <strain evidence="4 16">BIOML-A1</strain>
        <strain evidence="5 15">BIOML-A4</strain>
        <strain evidence="3 14">BIOML-A5</strain>
    </source>
</reference>
<sequence>MTDLIRDGKILHWGISEAIEEYLRRAHAVCPVIAVQNHYSMMARQYEKCSLSLKN</sequence>
<dbReference type="InterPro" id="IPR036812">
    <property type="entry name" value="NAD(P)_OxRdtase_dom_sf"/>
</dbReference>
<dbReference type="EMBL" id="SLTX01000001">
    <property type="protein sequence ID" value="TDB08190.1"/>
    <property type="molecule type" value="Genomic_DNA"/>
</dbReference>
<reference evidence="7 17" key="4">
    <citation type="submission" date="2019-11" db="EMBL/GenBank/DDBJ databases">
        <title>Complete genome sequence of Bacteroides dorei DSM 17855.</title>
        <authorList>
            <person name="Russell J.T."/>
        </authorList>
    </citation>
    <scope>NUCLEOTIDE SEQUENCE [LARGE SCALE GENOMIC DNA]</scope>
    <source>
        <strain evidence="7 17">DSM 17855</strain>
    </source>
</reference>
<dbReference type="EMBL" id="BQOB01000001">
    <property type="protein sequence ID" value="GKH83321.1"/>
    <property type="molecule type" value="Genomic_DNA"/>
</dbReference>
<dbReference type="EMBL" id="VVYY01000037">
    <property type="protein sequence ID" value="KAA5391958.1"/>
    <property type="molecule type" value="Genomic_DNA"/>
</dbReference>
<evidence type="ECO:0000313" key="8">
    <source>
        <dbReference type="EMBL" id="RGV81139.1"/>
    </source>
</evidence>
<evidence type="ECO:0000313" key="17">
    <source>
        <dbReference type="Proteomes" id="UP000500949"/>
    </source>
</evidence>
<feature type="domain" description="NADP-dependent oxidoreductase" evidence="1">
    <location>
        <begin position="1"/>
        <end position="49"/>
    </location>
</feature>
<evidence type="ECO:0000313" key="15">
    <source>
        <dbReference type="Proteomes" id="UP000441162"/>
    </source>
</evidence>
<evidence type="ECO:0000313" key="7">
    <source>
        <dbReference type="EMBL" id="QJR77447.1"/>
    </source>
</evidence>
<dbReference type="EMBL" id="JAWDEV010000013">
    <property type="protein sequence ID" value="MDU0272733.1"/>
    <property type="molecule type" value="Genomic_DNA"/>
</dbReference>
<dbReference type="Gene3D" id="3.20.20.100">
    <property type="entry name" value="NADP-dependent oxidoreductase domain"/>
    <property type="match status" value="1"/>
</dbReference>
<dbReference type="Proteomes" id="UP000294527">
    <property type="component" value="Unassembled WGS sequence"/>
</dbReference>
<dbReference type="Proteomes" id="UP001055104">
    <property type="component" value="Unassembled WGS sequence"/>
</dbReference>
<evidence type="ECO:0000313" key="13">
    <source>
        <dbReference type="Proteomes" id="UP000294834"/>
    </source>
</evidence>
<evidence type="ECO:0000313" key="2">
    <source>
        <dbReference type="EMBL" id="GKH83321.1"/>
    </source>
</evidence>
<evidence type="ECO:0000259" key="1">
    <source>
        <dbReference type="Pfam" id="PF00248"/>
    </source>
</evidence>